<comment type="similarity">
    <text evidence="1">Belongs to the phosducin family.</text>
</comment>
<gene>
    <name evidence="3" type="ORF">OFUS_LOCUS4500</name>
</gene>
<dbReference type="AlphaFoldDB" id="A0A8J1THK5"/>
<organism evidence="3 4">
    <name type="scientific">Owenia fusiformis</name>
    <name type="common">Polychaete worm</name>
    <dbReference type="NCBI Taxonomy" id="6347"/>
    <lineage>
        <taxon>Eukaryota</taxon>
        <taxon>Metazoa</taxon>
        <taxon>Spiralia</taxon>
        <taxon>Lophotrochozoa</taxon>
        <taxon>Annelida</taxon>
        <taxon>Polychaeta</taxon>
        <taxon>Sedentaria</taxon>
        <taxon>Canalipalpata</taxon>
        <taxon>Sabellida</taxon>
        <taxon>Oweniida</taxon>
        <taxon>Oweniidae</taxon>
        <taxon>Owenia</taxon>
    </lineage>
</organism>
<protein>
    <recommendedName>
        <fullName evidence="2">Phosducin domain-containing protein</fullName>
    </recommendedName>
</protein>
<dbReference type="Gene3D" id="3.40.30.10">
    <property type="entry name" value="Glutaredoxin"/>
    <property type="match status" value="1"/>
</dbReference>
<feature type="domain" description="Phosducin" evidence="2">
    <location>
        <begin position="52"/>
        <end position="188"/>
    </location>
</feature>
<keyword evidence="4" id="KW-1185">Reference proteome</keyword>
<reference evidence="3" key="1">
    <citation type="submission" date="2022-03" db="EMBL/GenBank/DDBJ databases">
        <authorList>
            <person name="Martin C."/>
        </authorList>
    </citation>
    <scope>NUCLEOTIDE SEQUENCE</scope>
</reference>
<dbReference type="Pfam" id="PF02114">
    <property type="entry name" value="Phosducin"/>
    <property type="match status" value="1"/>
</dbReference>
<dbReference type="InterPro" id="IPR036249">
    <property type="entry name" value="Thioredoxin-like_sf"/>
</dbReference>
<proteinExistence type="inferred from homology"/>
<name>A0A8J1THK5_OWEFU</name>
<dbReference type="Proteomes" id="UP000749559">
    <property type="component" value="Unassembled WGS sequence"/>
</dbReference>
<evidence type="ECO:0000313" key="4">
    <source>
        <dbReference type="Proteomes" id="UP000749559"/>
    </source>
</evidence>
<sequence length="248" mass="28284">MTQLSGNSFSQAFIDFLCGSKQKTKKMAQNMLEQQLVAATNMMEQQVDAEIAKMETMDEDDFEVLRKKRIQNMKKAQELKQKWRAAGHGEYFEVQDEKEFFGECKKSKNVVCHFYRDSTDRCKIVDKHLAILAKEHMETKFIKINAEKVQFLVERLRIVVLPTICLAKDGKTVDFIVGFDELGGADDFKTEVLEWRIAKADIITYSGNLLDPPGSESSVGGKKPSFLGQTTKKNIRGRNDDDSSDDDY</sequence>
<dbReference type="CDD" id="cd02989">
    <property type="entry name" value="Phd_like_TxnDC9"/>
    <property type="match status" value="1"/>
</dbReference>
<dbReference type="InterPro" id="IPR024253">
    <property type="entry name" value="Phosducin_thioredoxin-like_dom"/>
</dbReference>
<dbReference type="OrthoDB" id="10257948at2759"/>
<evidence type="ECO:0000313" key="3">
    <source>
        <dbReference type="EMBL" id="CAH1777461.1"/>
    </source>
</evidence>
<comment type="caution">
    <text evidence="3">The sequence shown here is derived from an EMBL/GenBank/DDBJ whole genome shotgun (WGS) entry which is preliminary data.</text>
</comment>
<accession>A0A8J1THK5</accession>
<dbReference type="PANTHER" id="PTHR21148">
    <property type="entry name" value="THIOREDOXIN DOMAIN-CONTAINING PROTEIN 9"/>
    <property type="match status" value="1"/>
</dbReference>
<dbReference type="EMBL" id="CAIIXF020000002">
    <property type="protein sequence ID" value="CAH1777461.1"/>
    <property type="molecule type" value="Genomic_DNA"/>
</dbReference>
<evidence type="ECO:0000256" key="1">
    <source>
        <dbReference type="ARBA" id="ARBA00009686"/>
    </source>
</evidence>
<dbReference type="SUPFAM" id="SSF52833">
    <property type="entry name" value="Thioredoxin-like"/>
    <property type="match status" value="1"/>
</dbReference>
<evidence type="ECO:0000259" key="2">
    <source>
        <dbReference type="Pfam" id="PF02114"/>
    </source>
</evidence>